<comment type="subcellular location">
    <subcellularLocation>
        <location evidence="1">Cell membrane</location>
        <topology evidence="1">Multi-pass membrane protein</topology>
    </subcellularLocation>
</comment>
<sequence length="122" mass="13669">MKIMTIIVQILFIHVFLFLGSMVKAVFPVPIPASMVGLLLLLAALLLKIVKLEWIEQGGNWLLAELLLFFIPSAVGIVNYDELFSWQGIESVLLVGLSTFIVISSTAFIAEKVNNWKVREHE</sequence>
<dbReference type="PANTHER" id="PTHR33931:SF2">
    <property type="entry name" value="HOLIN-LIKE PROTEIN CIDA"/>
    <property type="match status" value="1"/>
</dbReference>
<dbReference type="AlphaFoldDB" id="A0A5J5HP26"/>
<dbReference type="Proteomes" id="UP000326671">
    <property type="component" value="Unassembled WGS sequence"/>
</dbReference>
<keyword evidence="3 6" id="KW-0812">Transmembrane</keyword>
<evidence type="ECO:0000256" key="6">
    <source>
        <dbReference type="SAM" id="Phobius"/>
    </source>
</evidence>
<feature type="transmembrane region" description="Helical" evidence="6">
    <location>
        <begin position="62"/>
        <end position="80"/>
    </location>
</feature>
<evidence type="ECO:0000313" key="8">
    <source>
        <dbReference type="Proteomes" id="UP000326671"/>
    </source>
</evidence>
<evidence type="ECO:0000256" key="3">
    <source>
        <dbReference type="ARBA" id="ARBA00022692"/>
    </source>
</evidence>
<dbReference type="OrthoDB" id="3176438at2"/>
<keyword evidence="4 6" id="KW-1133">Transmembrane helix</keyword>
<gene>
    <name evidence="7" type="ORF">F4V44_17360</name>
</gene>
<evidence type="ECO:0000256" key="2">
    <source>
        <dbReference type="ARBA" id="ARBA00022475"/>
    </source>
</evidence>
<evidence type="ECO:0000256" key="4">
    <source>
        <dbReference type="ARBA" id="ARBA00022989"/>
    </source>
</evidence>
<feature type="transmembrane region" description="Helical" evidence="6">
    <location>
        <begin position="92"/>
        <end position="110"/>
    </location>
</feature>
<dbReference type="InterPro" id="IPR005538">
    <property type="entry name" value="LrgA/CidA"/>
</dbReference>
<protein>
    <submittedName>
        <fullName evidence="7">CidA/LrgA family holin-like protein</fullName>
    </submittedName>
</protein>
<accession>A0A5J5HP26</accession>
<comment type="caution">
    <text evidence="7">The sequence shown here is derived from an EMBL/GenBank/DDBJ whole genome shotgun (WGS) entry which is preliminary data.</text>
</comment>
<dbReference type="Pfam" id="PF03788">
    <property type="entry name" value="LrgA"/>
    <property type="match status" value="1"/>
</dbReference>
<evidence type="ECO:0000256" key="1">
    <source>
        <dbReference type="ARBA" id="ARBA00004651"/>
    </source>
</evidence>
<feature type="transmembrane region" description="Helical" evidence="6">
    <location>
        <begin position="7"/>
        <end position="27"/>
    </location>
</feature>
<dbReference type="NCBIfam" id="NF002460">
    <property type="entry name" value="PRK01658.1"/>
    <property type="match status" value="1"/>
</dbReference>
<keyword evidence="2" id="KW-1003">Cell membrane</keyword>
<reference evidence="7 8" key="1">
    <citation type="submission" date="2019-09" db="EMBL/GenBank/DDBJ databases">
        <title>Whole genome sequences of isolates from the Mars Exploration Rovers.</title>
        <authorList>
            <person name="Seuylemezian A."/>
            <person name="Vaishampayan P."/>
        </authorList>
    </citation>
    <scope>NUCLEOTIDE SEQUENCE [LARGE SCALE GENOMIC DNA]</scope>
    <source>
        <strain evidence="7 8">MER_TA_151</strain>
    </source>
</reference>
<name>A0A5J5HP26_9BACI</name>
<dbReference type="EMBL" id="VYKL01000026">
    <property type="protein sequence ID" value="KAA9021743.1"/>
    <property type="molecule type" value="Genomic_DNA"/>
</dbReference>
<organism evidence="7 8">
    <name type="scientific">Niallia endozanthoxylica</name>
    <dbReference type="NCBI Taxonomy" id="2036016"/>
    <lineage>
        <taxon>Bacteria</taxon>
        <taxon>Bacillati</taxon>
        <taxon>Bacillota</taxon>
        <taxon>Bacilli</taxon>
        <taxon>Bacillales</taxon>
        <taxon>Bacillaceae</taxon>
        <taxon>Niallia</taxon>
    </lineage>
</organism>
<feature type="transmembrane region" description="Helical" evidence="6">
    <location>
        <begin position="33"/>
        <end position="50"/>
    </location>
</feature>
<evidence type="ECO:0000256" key="5">
    <source>
        <dbReference type="ARBA" id="ARBA00023136"/>
    </source>
</evidence>
<dbReference type="RefSeq" id="WP_150441270.1">
    <property type="nucleotide sequence ID" value="NZ_VYKL01000026.1"/>
</dbReference>
<keyword evidence="5 6" id="KW-0472">Membrane</keyword>
<proteinExistence type="predicted"/>
<keyword evidence="8" id="KW-1185">Reference proteome</keyword>
<evidence type="ECO:0000313" key="7">
    <source>
        <dbReference type="EMBL" id="KAA9021743.1"/>
    </source>
</evidence>
<dbReference type="GO" id="GO:0005886">
    <property type="term" value="C:plasma membrane"/>
    <property type="evidence" value="ECO:0007669"/>
    <property type="project" value="UniProtKB-SubCell"/>
</dbReference>
<dbReference type="PANTHER" id="PTHR33931">
    <property type="entry name" value="HOLIN-LIKE PROTEIN CIDA-RELATED"/>
    <property type="match status" value="1"/>
</dbReference>